<gene>
    <name evidence="2" type="ORF">DY130_04350</name>
</gene>
<organism evidence="2 3">
    <name type="scientific">Apilactobacillus micheneri</name>
    <dbReference type="NCBI Taxonomy" id="1899430"/>
    <lineage>
        <taxon>Bacteria</taxon>
        <taxon>Bacillati</taxon>
        <taxon>Bacillota</taxon>
        <taxon>Bacilli</taxon>
        <taxon>Lactobacillales</taxon>
        <taxon>Lactobacillaceae</taxon>
        <taxon>Apilactobacillus</taxon>
    </lineage>
</organism>
<proteinExistence type="predicted"/>
<feature type="transmembrane region" description="Helical" evidence="1">
    <location>
        <begin position="42"/>
        <end position="63"/>
    </location>
</feature>
<keyword evidence="1" id="KW-0472">Membrane</keyword>
<name>A0A2S2JJ20_9LACO</name>
<feature type="transmembrane region" description="Helical" evidence="1">
    <location>
        <begin position="20"/>
        <end position="36"/>
    </location>
</feature>
<protein>
    <submittedName>
        <fullName evidence="2">Uncharacterized protein</fullName>
    </submittedName>
</protein>
<keyword evidence="1" id="KW-0812">Transmembrane</keyword>
<evidence type="ECO:0000313" key="2">
    <source>
        <dbReference type="EMBL" id="TPR44278.1"/>
    </source>
</evidence>
<dbReference type="EMBL" id="QUBG01000003">
    <property type="protein sequence ID" value="TPR44278.1"/>
    <property type="molecule type" value="Genomic_DNA"/>
</dbReference>
<keyword evidence="1" id="KW-1133">Transmembrane helix</keyword>
<feature type="transmembrane region" description="Helical" evidence="1">
    <location>
        <begin position="75"/>
        <end position="95"/>
    </location>
</feature>
<evidence type="ECO:0000256" key="1">
    <source>
        <dbReference type="SAM" id="Phobius"/>
    </source>
</evidence>
<accession>A0A2S2JJ20</accession>
<dbReference type="AlphaFoldDB" id="A0A2S2JJ20"/>
<sequence>MQKIYNFCSKISSINIIKKAIIVSVLQIIFLIIELATKTFNLNYVIGIAIFFIAININTIYRYNKERNIEKSPQILFWGLIMIIAIFQLIIYLIFF</sequence>
<comment type="caution">
    <text evidence="2">The sequence shown here is derived from an EMBL/GenBank/DDBJ whole genome shotgun (WGS) entry which is preliminary data.</text>
</comment>
<dbReference type="GeneID" id="58108487"/>
<evidence type="ECO:0000313" key="3">
    <source>
        <dbReference type="Proteomes" id="UP000784700"/>
    </source>
</evidence>
<dbReference type="RefSeq" id="WP_108982294.1">
    <property type="nucleotide sequence ID" value="NZ_BAABXB010000142.1"/>
</dbReference>
<dbReference type="Proteomes" id="UP000784700">
    <property type="component" value="Unassembled WGS sequence"/>
</dbReference>
<reference evidence="2" key="1">
    <citation type="submission" date="2018-08" db="EMBL/GenBank/DDBJ databases">
        <title>Comparative genomics of wild bee and flower associated Lactobacillus reveals potential adaptation to the bee host.</title>
        <authorList>
            <person name="Vuong H.Q."/>
            <person name="Mcfrederick Q.S."/>
        </authorList>
    </citation>
    <scope>NUCLEOTIDE SEQUENCE</scope>
    <source>
        <strain evidence="2">HV_63</strain>
    </source>
</reference>